<dbReference type="InterPro" id="IPR038084">
    <property type="entry name" value="PduO/GlcC-like_sf"/>
</dbReference>
<dbReference type="InterPro" id="IPR052517">
    <property type="entry name" value="GlcG_carb_metab_protein"/>
</dbReference>
<dbReference type="Proteomes" id="UP001156670">
    <property type="component" value="Unassembled WGS sequence"/>
</dbReference>
<reference evidence="3" key="1">
    <citation type="journal article" date="2019" name="Int. J. Syst. Evol. Microbiol.">
        <title>The Global Catalogue of Microorganisms (GCM) 10K type strain sequencing project: providing services to taxonomists for standard genome sequencing and annotation.</title>
        <authorList>
            <consortium name="The Broad Institute Genomics Platform"/>
            <consortium name="The Broad Institute Genome Sequencing Center for Infectious Disease"/>
            <person name="Wu L."/>
            <person name="Ma J."/>
        </authorList>
    </citation>
    <scope>NUCLEOTIDE SEQUENCE [LARGE SCALE GENOMIC DNA]</scope>
    <source>
        <strain evidence="3">NBRC 111980</strain>
    </source>
</reference>
<dbReference type="SUPFAM" id="SSF143744">
    <property type="entry name" value="GlcG-like"/>
    <property type="match status" value="1"/>
</dbReference>
<dbReference type="InterPro" id="IPR005624">
    <property type="entry name" value="PduO/GlcC-like"/>
</dbReference>
<dbReference type="PANTHER" id="PTHR34309">
    <property type="entry name" value="SLR1406 PROTEIN"/>
    <property type="match status" value="1"/>
</dbReference>
<sequence length="164" mass="16754">MTRVTLLMAAVLLVCGSAYSQDYTLSMNTALQAAQEAVKSCEAKGYHVGAAVVDASGELRVFLRGDMSTVHTKDTAFRKAYTVVTLGPVFKFNTSSEAAAAFNGKPSEASFLTIPNIALLPGAVAIKDNGRIVAALGVGGAPGGDKDEACAAAGVKAIEGSLVK</sequence>
<dbReference type="PANTHER" id="PTHR34309:SF10">
    <property type="entry name" value="SLR1406 PROTEIN"/>
    <property type="match status" value="1"/>
</dbReference>
<dbReference type="Gene3D" id="3.30.450.150">
    <property type="entry name" value="Haem-degrading domain"/>
    <property type="match status" value="1"/>
</dbReference>
<feature type="signal peptide" evidence="1">
    <location>
        <begin position="1"/>
        <end position="20"/>
    </location>
</feature>
<evidence type="ECO:0000313" key="3">
    <source>
        <dbReference type="Proteomes" id="UP001156670"/>
    </source>
</evidence>
<proteinExistence type="predicted"/>
<organism evidence="2 3">
    <name type="scientific">Dyella acidisoli</name>
    <dbReference type="NCBI Taxonomy" id="1867834"/>
    <lineage>
        <taxon>Bacteria</taxon>
        <taxon>Pseudomonadati</taxon>
        <taxon>Pseudomonadota</taxon>
        <taxon>Gammaproteobacteria</taxon>
        <taxon>Lysobacterales</taxon>
        <taxon>Rhodanobacteraceae</taxon>
        <taxon>Dyella</taxon>
    </lineage>
</organism>
<gene>
    <name evidence="2" type="ORF">GCM10007901_24650</name>
</gene>
<dbReference type="RefSeq" id="WP_284321222.1">
    <property type="nucleotide sequence ID" value="NZ_BSOB01000018.1"/>
</dbReference>
<dbReference type="EMBL" id="BSOB01000018">
    <property type="protein sequence ID" value="GLQ93514.1"/>
    <property type="molecule type" value="Genomic_DNA"/>
</dbReference>
<evidence type="ECO:0000256" key="1">
    <source>
        <dbReference type="SAM" id="SignalP"/>
    </source>
</evidence>
<evidence type="ECO:0000313" key="2">
    <source>
        <dbReference type="EMBL" id="GLQ93514.1"/>
    </source>
</evidence>
<keyword evidence="3" id="KW-1185">Reference proteome</keyword>
<protein>
    <recommendedName>
        <fullName evidence="4">Heme-binding protein</fullName>
    </recommendedName>
</protein>
<evidence type="ECO:0008006" key="4">
    <source>
        <dbReference type="Google" id="ProtNLM"/>
    </source>
</evidence>
<accession>A0ABQ5XT53</accession>
<comment type="caution">
    <text evidence="2">The sequence shown here is derived from an EMBL/GenBank/DDBJ whole genome shotgun (WGS) entry which is preliminary data.</text>
</comment>
<dbReference type="Pfam" id="PF03928">
    <property type="entry name" value="HbpS-like"/>
    <property type="match status" value="1"/>
</dbReference>
<feature type="chain" id="PRO_5045402974" description="Heme-binding protein" evidence="1">
    <location>
        <begin position="21"/>
        <end position="164"/>
    </location>
</feature>
<name>A0ABQ5XT53_9GAMM</name>
<keyword evidence="1" id="KW-0732">Signal</keyword>